<keyword evidence="9" id="KW-1185">Reference proteome</keyword>
<dbReference type="InterPro" id="IPR050951">
    <property type="entry name" value="Retrovirus_Pol_polyprotein"/>
</dbReference>
<dbReference type="PANTHER" id="PTHR37984">
    <property type="entry name" value="PROTEIN CBG26694"/>
    <property type="match status" value="1"/>
</dbReference>
<protein>
    <submittedName>
        <fullName evidence="8">DDE-type integrase/transposase/recombinase</fullName>
    </submittedName>
</protein>
<keyword evidence="5" id="KW-0378">Hydrolase</keyword>
<evidence type="ECO:0000256" key="4">
    <source>
        <dbReference type="ARBA" id="ARBA00022759"/>
    </source>
</evidence>
<sequence length="248" mass="28754">MREVKYLGFIVNSHGRRIDPDRIQNLRDMKGPSTVKGVQKLGGSINFLRQFIPDYSRMAEPITRLLSSKSKEIVLGSEQKETWETILESLEKRLTISHIQEEGELILRTDASTFGIGGVLLQKQEDREVLINLFSRKFTKTEQRWTTIEQEAFGIVYGVISNSYYLLGKRFTVETDHRNLTFIYKSEVPKLLRWRLKLAQFEFDIHHIPGKVNLTADVLSRISQVQESSFVKSIQHSDDMNEITEHEP</sequence>
<name>A0ABQ5KMD2_9EUKA</name>
<dbReference type="InterPro" id="IPR043502">
    <property type="entry name" value="DNA/RNA_pol_sf"/>
</dbReference>
<dbReference type="Proteomes" id="UP001057375">
    <property type="component" value="Unassembled WGS sequence"/>
</dbReference>
<comment type="caution">
    <text evidence="8">The sequence shown here is derived from an EMBL/GenBank/DDBJ whole genome shotgun (WGS) entry which is preliminary data.</text>
</comment>
<dbReference type="InterPro" id="IPR041373">
    <property type="entry name" value="RT_RNaseH"/>
</dbReference>
<evidence type="ECO:0000259" key="7">
    <source>
        <dbReference type="Pfam" id="PF17917"/>
    </source>
</evidence>
<keyword evidence="6" id="KW-0695">RNA-directed DNA polymerase</keyword>
<evidence type="ECO:0000256" key="1">
    <source>
        <dbReference type="ARBA" id="ARBA00022679"/>
    </source>
</evidence>
<evidence type="ECO:0000256" key="3">
    <source>
        <dbReference type="ARBA" id="ARBA00022722"/>
    </source>
</evidence>
<organism evidence="8 9">
    <name type="scientific">Aduncisulcus paluster</name>
    <dbReference type="NCBI Taxonomy" id="2918883"/>
    <lineage>
        <taxon>Eukaryota</taxon>
        <taxon>Metamonada</taxon>
        <taxon>Carpediemonas-like organisms</taxon>
        <taxon>Aduncisulcus</taxon>
    </lineage>
</organism>
<gene>
    <name evidence="8" type="ORF">ADUPG1_002581</name>
</gene>
<feature type="domain" description="Reverse transcriptase RNase H-like" evidence="7">
    <location>
        <begin position="103"/>
        <end position="201"/>
    </location>
</feature>
<keyword evidence="4" id="KW-0255">Endonuclease</keyword>
<accession>A0ABQ5KMD2</accession>
<evidence type="ECO:0000256" key="2">
    <source>
        <dbReference type="ARBA" id="ARBA00022695"/>
    </source>
</evidence>
<evidence type="ECO:0000313" key="9">
    <source>
        <dbReference type="Proteomes" id="UP001057375"/>
    </source>
</evidence>
<proteinExistence type="predicted"/>
<dbReference type="Pfam" id="PF17917">
    <property type="entry name" value="RT_RNaseH"/>
    <property type="match status" value="1"/>
</dbReference>
<feature type="non-terminal residue" evidence="8">
    <location>
        <position position="248"/>
    </location>
</feature>
<evidence type="ECO:0000256" key="5">
    <source>
        <dbReference type="ARBA" id="ARBA00022801"/>
    </source>
</evidence>
<dbReference type="PANTHER" id="PTHR37984:SF5">
    <property type="entry name" value="PROTEIN NYNRIN-LIKE"/>
    <property type="match status" value="1"/>
</dbReference>
<reference evidence="8" key="1">
    <citation type="submission" date="2022-03" db="EMBL/GenBank/DDBJ databases">
        <title>Draft genome sequence of Aduncisulcus paluster, a free-living microaerophilic Fornicata.</title>
        <authorList>
            <person name="Yuyama I."/>
            <person name="Kume K."/>
            <person name="Tamura T."/>
            <person name="Inagaki Y."/>
            <person name="Hashimoto T."/>
        </authorList>
    </citation>
    <scope>NUCLEOTIDE SEQUENCE</scope>
    <source>
        <strain evidence="8">NY0171</strain>
    </source>
</reference>
<dbReference type="CDD" id="cd09274">
    <property type="entry name" value="RNase_HI_RT_Ty3"/>
    <property type="match status" value="1"/>
</dbReference>
<dbReference type="SUPFAM" id="SSF56672">
    <property type="entry name" value="DNA/RNA polymerases"/>
    <property type="match status" value="1"/>
</dbReference>
<keyword evidence="3" id="KW-0540">Nuclease</keyword>
<evidence type="ECO:0000256" key="6">
    <source>
        <dbReference type="ARBA" id="ARBA00022918"/>
    </source>
</evidence>
<dbReference type="InterPro" id="IPR043128">
    <property type="entry name" value="Rev_trsase/Diguanyl_cyclase"/>
</dbReference>
<keyword evidence="1" id="KW-0808">Transferase</keyword>
<keyword evidence="2" id="KW-0548">Nucleotidyltransferase</keyword>
<evidence type="ECO:0000313" key="8">
    <source>
        <dbReference type="EMBL" id="GKT33663.1"/>
    </source>
</evidence>
<dbReference type="Gene3D" id="3.10.20.370">
    <property type="match status" value="1"/>
</dbReference>
<dbReference type="Gene3D" id="3.30.70.270">
    <property type="match status" value="1"/>
</dbReference>
<dbReference type="EMBL" id="BQXS01003066">
    <property type="protein sequence ID" value="GKT33663.1"/>
    <property type="molecule type" value="Genomic_DNA"/>
</dbReference>